<feature type="transmembrane region" description="Helical" evidence="5">
    <location>
        <begin position="193"/>
        <end position="210"/>
    </location>
</feature>
<feature type="transmembrane region" description="Helical" evidence="5">
    <location>
        <begin position="246"/>
        <end position="264"/>
    </location>
</feature>
<evidence type="ECO:0000256" key="5">
    <source>
        <dbReference type="SAM" id="Phobius"/>
    </source>
</evidence>
<keyword evidence="2 5" id="KW-0812">Transmembrane</keyword>
<keyword evidence="7" id="KW-1185">Reference proteome</keyword>
<dbReference type="InterPro" id="IPR036259">
    <property type="entry name" value="MFS_trans_sf"/>
</dbReference>
<feature type="transmembrane region" description="Helical" evidence="5">
    <location>
        <begin position="337"/>
        <end position="355"/>
    </location>
</feature>
<feature type="transmembrane region" description="Helical" evidence="5">
    <location>
        <begin position="217"/>
        <end position="240"/>
    </location>
</feature>
<keyword evidence="4 5" id="KW-0472">Membrane</keyword>
<reference evidence="8" key="1">
    <citation type="submission" date="2022-11" db="UniProtKB">
        <authorList>
            <consortium name="WormBaseParasite"/>
        </authorList>
    </citation>
    <scope>IDENTIFICATION</scope>
</reference>
<dbReference type="SUPFAM" id="SSF103473">
    <property type="entry name" value="MFS general substrate transporter"/>
    <property type="match status" value="1"/>
</dbReference>
<dbReference type="Gene3D" id="1.20.1250.20">
    <property type="entry name" value="MFS general substrate transporter like domains"/>
    <property type="match status" value="2"/>
</dbReference>
<organism evidence="7 8">
    <name type="scientific">Acrobeloides nanus</name>
    <dbReference type="NCBI Taxonomy" id="290746"/>
    <lineage>
        <taxon>Eukaryota</taxon>
        <taxon>Metazoa</taxon>
        <taxon>Ecdysozoa</taxon>
        <taxon>Nematoda</taxon>
        <taxon>Chromadorea</taxon>
        <taxon>Rhabditida</taxon>
        <taxon>Tylenchina</taxon>
        <taxon>Cephalobomorpha</taxon>
        <taxon>Cephaloboidea</taxon>
        <taxon>Cephalobidae</taxon>
        <taxon>Acrobeloides</taxon>
    </lineage>
</organism>
<evidence type="ECO:0000259" key="6">
    <source>
        <dbReference type="PROSITE" id="PS50850"/>
    </source>
</evidence>
<feature type="domain" description="Major facilitator superfamily (MFS) profile" evidence="6">
    <location>
        <begin position="92"/>
        <end position="491"/>
    </location>
</feature>
<keyword evidence="3 5" id="KW-1133">Transmembrane helix</keyword>
<dbReference type="Pfam" id="PF00083">
    <property type="entry name" value="Sugar_tr"/>
    <property type="match status" value="2"/>
</dbReference>
<evidence type="ECO:0000313" key="8">
    <source>
        <dbReference type="WBParaSite" id="ACRNAN_scaffold350.g19217.t1"/>
    </source>
</evidence>
<evidence type="ECO:0000256" key="3">
    <source>
        <dbReference type="ARBA" id="ARBA00022989"/>
    </source>
</evidence>
<accession>A0A914DPL7</accession>
<protein>
    <submittedName>
        <fullName evidence="8">Major facilitator superfamily (MFS) profile domain-containing protein</fullName>
    </submittedName>
</protein>
<feature type="transmembrane region" description="Helical" evidence="5">
    <location>
        <begin position="361"/>
        <end position="385"/>
    </location>
</feature>
<comment type="subcellular location">
    <subcellularLocation>
        <location evidence="1">Membrane</location>
        <topology evidence="1">Multi-pass membrane protein</topology>
    </subcellularLocation>
</comment>
<evidence type="ECO:0000256" key="4">
    <source>
        <dbReference type="ARBA" id="ARBA00023136"/>
    </source>
</evidence>
<dbReference type="PANTHER" id="PTHR24064">
    <property type="entry name" value="SOLUTE CARRIER FAMILY 22 MEMBER"/>
    <property type="match status" value="1"/>
</dbReference>
<dbReference type="Proteomes" id="UP000887540">
    <property type="component" value="Unplaced"/>
</dbReference>
<dbReference type="CDD" id="cd17317">
    <property type="entry name" value="MFS_SLC22"/>
    <property type="match status" value="1"/>
</dbReference>
<dbReference type="GO" id="GO:0022857">
    <property type="term" value="F:transmembrane transporter activity"/>
    <property type="evidence" value="ECO:0007669"/>
    <property type="project" value="InterPro"/>
</dbReference>
<evidence type="ECO:0000256" key="2">
    <source>
        <dbReference type="ARBA" id="ARBA00022692"/>
    </source>
</evidence>
<name>A0A914DPL7_9BILA</name>
<dbReference type="WBParaSite" id="ACRNAN_scaffold350.g19217.t1">
    <property type="protein sequence ID" value="ACRNAN_scaffold350.g19217.t1"/>
    <property type="gene ID" value="ACRNAN_scaffold350.g19217"/>
</dbReference>
<evidence type="ECO:0000256" key="1">
    <source>
        <dbReference type="ARBA" id="ARBA00004141"/>
    </source>
</evidence>
<proteinExistence type="predicted"/>
<dbReference type="InterPro" id="IPR005828">
    <property type="entry name" value="MFS_sugar_transport-like"/>
</dbReference>
<feature type="transmembrane region" description="Helical" evidence="5">
    <location>
        <begin position="397"/>
        <end position="421"/>
    </location>
</feature>
<dbReference type="PROSITE" id="PS50850">
    <property type="entry name" value="MFS"/>
    <property type="match status" value="1"/>
</dbReference>
<dbReference type="AlphaFoldDB" id="A0A914DPL7"/>
<feature type="transmembrane region" description="Helical" evidence="5">
    <location>
        <begin position="427"/>
        <end position="448"/>
    </location>
</feature>
<feature type="transmembrane region" description="Helical" evidence="5">
    <location>
        <begin position="20"/>
        <end position="40"/>
    </location>
</feature>
<evidence type="ECO:0000313" key="7">
    <source>
        <dbReference type="Proteomes" id="UP000887540"/>
    </source>
</evidence>
<sequence>MKFEDLIEYIGEFGTYQKIQFVLVCLPTIFTALHSLSWTFTAVDLPHRCRLPDVLDKTYWLSENISYQDVFNHTECDLSDNPRSSDCSYESCKYVESVSSCPNGYVFDFSQVKYSAINRWEIVCDRQFLKAVVQSTYYIGQLTGSIIFGILGDRIGRKKVFFMAILVQIVSGLGMIVAPSWQLFSIFRLGAGFAHPGIFMIAVVMGMELVGPSKRKIAPVITGMFFSFGEMILAIMAYFIRDYRVLQAAIAIPSMILISYWMLIPESARWLVSQKRYAEADKILQRAAKINKSRLPDRWWECIELSSQQKQSPGKLNLFDLVLIVYFFIDRIGRKPLLAGGYTVAAICMLSNLLIGDNIHWSIAFVQFLLAKTAITVVYDGIYTFTPELFPTAIRNTAMGICSMMARVGATFTSYISMWLVEKFGKIAMILPFASLALCSAVIIMVFLPETMGLELKETIDQVEGNVFSKQEIIPLSKQTEEDSKYSQLPN</sequence>
<dbReference type="GO" id="GO:0016020">
    <property type="term" value="C:membrane"/>
    <property type="evidence" value="ECO:0007669"/>
    <property type="project" value="UniProtKB-SubCell"/>
</dbReference>
<feature type="transmembrane region" description="Helical" evidence="5">
    <location>
        <begin position="160"/>
        <end position="181"/>
    </location>
</feature>
<dbReference type="InterPro" id="IPR020846">
    <property type="entry name" value="MFS_dom"/>
</dbReference>